<feature type="compositionally biased region" description="Low complexity" evidence="1">
    <location>
        <begin position="40"/>
        <end position="71"/>
    </location>
</feature>
<dbReference type="Proteomes" id="UP000229340">
    <property type="component" value="Chromosome"/>
</dbReference>
<sequence>MTHMVKPLVYTPLAYTLAILMATNATVAMAATATAKTTTKTTTTKTTTAKPATQTTATKKTTVTKAKTTSKSTEKSADTVNSMKDTTPQTTPPSATSNTGSMIVPVLTAPTVANVIYPSTNSVQLVGTDISAQNLANIPLPTLTLSNISTIKTVLVPRTTDNSTQLDVSVLDDFITYASPMARHYPPVFSSRTERYNTTERLKSLTAWIESYAQNPNASYEVLLRAAKLNAMGRNLDLGSDYAVRAGNYIARALRLNDTAEANFLYGAMLAEGGGFKEGAKYLEKAEKMGYLEATQSLAQADLLDDKKDRAIQRLTEFKAKNPDNPYIDEQLRIVNSGKYYIWDIPAKVVQ</sequence>
<name>A0A2D2LT89_FAUOS</name>
<organism evidence="3 4">
    <name type="scientific">Faucicola osloensis</name>
    <name type="common">Moraxella osloensis</name>
    <dbReference type="NCBI Taxonomy" id="34062"/>
    <lineage>
        <taxon>Bacteria</taxon>
        <taxon>Pseudomonadati</taxon>
        <taxon>Pseudomonadota</taxon>
        <taxon>Gammaproteobacteria</taxon>
        <taxon>Moraxellales</taxon>
        <taxon>Moraxellaceae</taxon>
        <taxon>Faucicola</taxon>
    </lineage>
</organism>
<evidence type="ECO:0008006" key="5">
    <source>
        <dbReference type="Google" id="ProtNLM"/>
    </source>
</evidence>
<evidence type="ECO:0000313" key="3">
    <source>
        <dbReference type="EMBL" id="ATR78233.1"/>
    </source>
</evidence>
<reference evidence="4" key="1">
    <citation type="submission" date="2017-11" db="EMBL/GenBank/DDBJ databases">
        <title>Complete genome sequence of Moraxella osloensis NP7 isolated from human skin.</title>
        <authorList>
            <person name="Lee K."/>
            <person name="Lim J.Y."/>
            <person name="Hwang I."/>
        </authorList>
    </citation>
    <scope>NUCLEOTIDE SEQUENCE [LARGE SCALE GENOMIC DNA]</scope>
    <source>
        <strain evidence="4">NP7</strain>
    </source>
</reference>
<protein>
    <recommendedName>
        <fullName evidence="5">Sel1 repeat family protein</fullName>
    </recommendedName>
</protein>
<dbReference type="AlphaFoldDB" id="A0A2D2LT89"/>
<evidence type="ECO:0000256" key="1">
    <source>
        <dbReference type="SAM" id="MobiDB-lite"/>
    </source>
</evidence>
<feature type="compositionally biased region" description="Low complexity" evidence="1">
    <location>
        <begin position="86"/>
        <end position="98"/>
    </location>
</feature>
<dbReference type="RefSeq" id="WP_100269567.1">
    <property type="nucleotide sequence ID" value="NZ_CP024443.1"/>
</dbReference>
<accession>A0A2D2LT89</accession>
<feature type="region of interest" description="Disordered" evidence="1">
    <location>
        <begin position="40"/>
        <end position="98"/>
    </location>
</feature>
<dbReference type="EMBL" id="CP024443">
    <property type="protein sequence ID" value="ATR78233.1"/>
    <property type="molecule type" value="Genomic_DNA"/>
</dbReference>
<dbReference type="STRING" id="34062.AXE82_09365"/>
<gene>
    <name evidence="3" type="ORF">NP7_02495</name>
</gene>
<feature type="signal peptide" evidence="2">
    <location>
        <begin position="1"/>
        <end position="30"/>
    </location>
</feature>
<evidence type="ECO:0000313" key="4">
    <source>
        <dbReference type="Proteomes" id="UP000229340"/>
    </source>
</evidence>
<feature type="chain" id="PRO_5013837333" description="Sel1 repeat family protein" evidence="2">
    <location>
        <begin position="31"/>
        <end position="351"/>
    </location>
</feature>
<keyword evidence="2" id="KW-0732">Signal</keyword>
<evidence type="ECO:0000256" key="2">
    <source>
        <dbReference type="SAM" id="SignalP"/>
    </source>
</evidence>
<proteinExistence type="predicted"/>